<proteinExistence type="predicted"/>
<dbReference type="InterPro" id="IPR023801">
    <property type="entry name" value="His_deacetylse_dom"/>
</dbReference>
<comment type="caution">
    <text evidence="3">The sequence shown here is derived from an EMBL/GenBank/DDBJ whole genome shotgun (WGS) entry which is preliminary data.</text>
</comment>
<sequence length="523" mass="58524">LTIQVSPSTTSPHLLPLPICIEREMFFVSDEKMLDHCIRWDPYHIESPDRQTVIIDRLKSCGLLDKANIIHSRSASVEEIEIVHTRDYIDQVKSICSKSIDEIEDYCKTVEDVYMNERTYDLALLAAGCAIDATLSAFKEKSSSFAVVRPPGHHAFPSAPCGFCWFNNVAIAAKHARAAGAERVLIMDWDVHAGQGTQECIEGDHGIKLISIHRFEHGRFWPNLEQSSVCHKYGNTINVPLNSIGEDDSSFLSIFHLVVLPTLVHFQPDLIIVSCGFDAAIGDPEGEMKVSPYGYGRMTRLLKNTGIPLSLILEGGYFLPSIARDAEFVVRALEDEIFPILPTTALSPSLEETLRRVISSSTTPTLQSIQYLLEKDGRKRTLDVTSPEYKGSRIVPEQYPTRDIYQERTKEQHETFVKELEDTIHTYEKNGTMGSKVKLTLDEDAPFSMKESVEGEIEIITSSSLHPIIHSTIISYLNPETPSIPSSLSSPSTQQLDILYEVLLSVSSHPSFSHIPLIRILTQ</sequence>
<comment type="catalytic activity">
    <reaction evidence="1">
        <text>N(6)-acetyl-L-lysyl-[histone] + H2O = L-lysyl-[histone] + acetate</text>
        <dbReference type="Rhea" id="RHEA:58196"/>
        <dbReference type="Rhea" id="RHEA-COMP:9845"/>
        <dbReference type="Rhea" id="RHEA-COMP:11338"/>
        <dbReference type="ChEBI" id="CHEBI:15377"/>
        <dbReference type="ChEBI" id="CHEBI:29969"/>
        <dbReference type="ChEBI" id="CHEBI:30089"/>
        <dbReference type="ChEBI" id="CHEBI:61930"/>
        <dbReference type="EC" id="3.5.1.98"/>
    </reaction>
</comment>
<keyword evidence="4" id="KW-1185">Reference proteome</keyword>
<dbReference type="GO" id="GO:0040029">
    <property type="term" value="P:epigenetic regulation of gene expression"/>
    <property type="evidence" value="ECO:0007669"/>
    <property type="project" value="TreeGrafter"/>
</dbReference>
<evidence type="ECO:0000313" key="3">
    <source>
        <dbReference type="EMBL" id="GMR36393.1"/>
    </source>
</evidence>
<dbReference type="Proteomes" id="UP001328107">
    <property type="component" value="Unassembled WGS sequence"/>
</dbReference>
<evidence type="ECO:0000259" key="2">
    <source>
        <dbReference type="Pfam" id="PF00850"/>
    </source>
</evidence>
<dbReference type="PRINTS" id="PR01270">
    <property type="entry name" value="HDASUPER"/>
</dbReference>
<dbReference type="GO" id="GO:0141221">
    <property type="term" value="F:histone deacetylase activity, hydrolytic mechanism"/>
    <property type="evidence" value="ECO:0007669"/>
    <property type="project" value="UniProtKB-EC"/>
</dbReference>
<dbReference type="Gene3D" id="3.40.800.20">
    <property type="entry name" value="Histone deacetylase domain"/>
    <property type="match status" value="1"/>
</dbReference>
<reference evidence="4" key="1">
    <citation type="submission" date="2022-10" db="EMBL/GenBank/DDBJ databases">
        <title>Genome assembly of Pristionchus species.</title>
        <authorList>
            <person name="Yoshida K."/>
            <person name="Sommer R.J."/>
        </authorList>
    </citation>
    <scope>NUCLEOTIDE SEQUENCE [LARGE SCALE GENOMIC DNA]</scope>
    <source>
        <strain evidence="4">RS5460</strain>
    </source>
</reference>
<dbReference type="SUPFAM" id="SSF52768">
    <property type="entry name" value="Arginase/deacetylase"/>
    <property type="match status" value="1"/>
</dbReference>
<evidence type="ECO:0000256" key="1">
    <source>
        <dbReference type="ARBA" id="ARBA00048287"/>
    </source>
</evidence>
<gene>
    <name evidence="3" type="ORF">PMAYCL1PPCAC_06588</name>
</gene>
<dbReference type="GO" id="GO:0000118">
    <property type="term" value="C:histone deacetylase complex"/>
    <property type="evidence" value="ECO:0007669"/>
    <property type="project" value="TreeGrafter"/>
</dbReference>
<name>A0AAN5C436_9BILA</name>
<dbReference type="AlphaFoldDB" id="A0AAN5C436"/>
<dbReference type="InterPro" id="IPR023696">
    <property type="entry name" value="Ureohydrolase_dom_sf"/>
</dbReference>
<protein>
    <recommendedName>
        <fullName evidence="2">Histone deacetylase domain-containing protein</fullName>
    </recommendedName>
</protein>
<dbReference type="InterPro" id="IPR037138">
    <property type="entry name" value="His_deacetylse_dom_sf"/>
</dbReference>
<dbReference type="PANTHER" id="PTHR10625">
    <property type="entry name" value="HISTONE DEACETYLASE HDAC1-RELATED"/>
    <property type="match status" value="1"/>
</dbReference>
<dbReference type="InterPro" id="IPR000286">
    <property type="entry name" value="HDACs"/>
</dbReference>
<dbReference type="EMBL" id="BTRK01000002">
    <property type="protein sequence ID" value="GMR36393.1"/>
    <property type="molecule type" value="Genomic_DNA"/>
</dbReference>
<evidence type="ECO:0000313" key="4">
    <source>
        <dbReference type="Proteomes" id="UP001328107"/>
    </source>
</evidence>
<dbReference type="PANTHER" id="PTHR10625:SF45">
    <property type="entry name" value="HISTONE DEACETYLASE DOMAIN-CONTAINING PROTEIN"/>
    <property type="match status" value="1"/>
</dbReference>
<organism evidence="3 4">
    <name type="scientific">Pristionchus mayeri</name>
    <dbReference type="NCBI Taxonomy" id="1317129"/>
    <lineage>
        <taxon>Eukaryota</taxon>
        <taxon>Metazoa</taxon>
        <taxon>Ecdysozoa</taxon>
        <taxon>Nematoda</taxon>
        <taxon>Chromadorea</taxon>
        <taxon>Rhabditida</taxon>
        <taxon>Rhabditina</taxon>
        <taxon>Diplogasteromorpha</taxon>
        <taxon>Diplogasteroidea</taxon>
        <taxon>Neodiplogasteridae</taxon>
        <taxon>Pristionchus</taxon>
    </lineage>
</organism>
<feature type="domain" description="Histone deacetylase" evidence="2">
    <location>
        <begin position="44"/>
        <end position="333"/>
    </location>
</feature>
<dbReference type="Pfam" id="PF00850">
    <property type="entry name" value="Hist_deacetyl"/>
    <property type="match status" value="1"/>
</dbReference>
<feature type="non-terminal residue" evidence="3">
    <location>
        <position position="1"/>
    </location>
</feature>
<accession>A0AAN5C436</accession>